<dbReference type="Proteomes" id="UP000178572">
    <property type="component" value="Unassembled WGS sequence"/>
</dbReference>
<keyword evidence="1" id="KW-0812">Transmembrane</keyword>
<keyword evidence="1" id="KW-1133">Transmembrane helix</keyword>
<gene>
    <name evidence="2" type="ORF">A3C21_00305</name>
</gene>
<dbReference type="AlphaFoldDB" id="A0A1F6E1V2"/>
<reference evidence="2 3" key="1">
    <citation type="journal article" date="2016" name="Nat. Commun.">
        <title>Thousands of microbial genomes shed light on interconnected biogeochemical processes in an aquifer system.</title>
        <authorList>
            <person name="Anantharaman K."/>
            <person name="Brown C.T."/>
            <person name="Hug L.A."/>
            <person name="Sharon I."/>
            <person name="Castelle C.J."/>
            <person name="Probst A.J."/>
            <person name="Thomas B.C."/>
            <person name="Singh A."/>
            <person name="Wilkins M.J."/>
            <person name="Karaoz U."/>
            <person name="Brodie E.L."/>
            <person name="Williams K.H."/>
            <person name="Hubbard S.S."/>
            <person name="Banfield J.F."/>
        </authorList>
    </citation>
    <scope>NUCLEOTIDE SEQUENCE [LARGE SCALE GENOMIC DNA]</scope>
</reference>
<evidence type="ECO:0000256" key="1">
    <source>
        <dbReference type="SAM" id="Phobius"/>
    </source>
</evidence>
<feature type="transmembrane region" description="Helical" evidence="1">
    <location>
        <begin position="12"/>
        <end position="34"/>
    </location>
</feature>
<protein>
    <submittedName>
        <fullName evidence="2">Uncharacterized protein</fullName>
    </submittedName>
</protein>
<proteinExistence type="predicted"/>
<evidence type="ECO:0000313" key="3">
    <source>
        <dbReference type="Proteomes" id="UP000178572"/>
    </source>
</evidence>
<dbReference type="EMBL" id="MFLN01000003">
    <property type="protein sequence ID" value="OGG67606.1"/>
    <property type="molecule type" value="Genomic_DNA"/>
</dbReference>
<sequence>MEERANPGVGVLHMATLATLSVIALVAVGTWQIYKAVAGSGSEVRAENPASEGVAQARTPFGGIDWQAPPVSAEASAEADAANDPDGISNIAENVASALLQSYALAQNGAYTPSEAERIAGDIGESLRANVSHQTYAAADLTTDADASYERMLVYRSDLREALEPLLANPGYELALFAAYIETRDAAYATQLTTTVANYQKAIVQAADIVVPADALGEHVGILNALSEFAATLEAMTAHADDAFATAALLQTYNTAEAHLMTSFNTLATYQKAKVI</sequence>
<organism evidence="2 3">
    <name type="scientific">Candidatus Kaiserbacteria bacterium RIFCSPHIGHO2_02_FULL_59_21</name>
    <dbReference type="NCBI Taxonomy" id="1798500"/>
    <lineage>
        <taxon>Bacteria</taxon>
        <taxon>Candidatus Kaiseribacteriota</taxon>
    </lineage>
</organism>
<name>A0A1F6E1V2_9BACT</name>
<evidence type="ECO:0000313" key="2">
    <source>
        <dbReference type="EMBL" id="OGG67606.1"/>
    </source>
</evidence>
<comment type="caution">
    <text evidence="2">The sequence shown here is derived from an EMBL/GenBank/DDBJ whole genome shotgun (WGS) entry which is preliminary data.</text>
</comment>
<dbReference type="STRING" id="1798500.A3C21_00305"/>
<accession>A0A1F6E1V2</accession>
<keyword evidence="1" id="KW-0472">Membrane</keyword>